<evidence type="ECO:0000256" key="11">
    <source>
        <dbReference type="SAM" id="Phobius"/>
    </source>
</evidence>
<comment type="function">
    <text evidence="8">ABC transporter involved in fatty acid import. Transmembrane domains (TMD) form a pore in the membrane and the ATP-binding domain (NBD) is responsible for energy generation.</text>
</comment>
<reference evidence="14 15" key="1">
    <citation type="submission" date="2016-12" db="EMBL/GenBank/DDBJ databases">
        <title>The draft genome sequence of Actinophytocola sp. 11-183.</title>
        <authorList>
            <person name="Wang W."/>
            <person name="Yuan L."/>
        </authorList>
    </citation>
    <scope>NUCLEOTIDE SEQUENCE [LARGE SCALE GENOMIC DNA]</scope>
    <source>
        <strain evidence="14 15">11-183</strain>
    </source>
</reference>
<evidence type="ECO:0000256" key="9">
    <source>
        <dbReference type="ARBA" id="ARBA00061644"/>
    </source>
</evidence>
<dbReference type="STRING" id="1912961.BU204_12380"/>
<dbReference type="GO" id="GO:0016887">
    <property type="term" value="F:ATP hydrolysis activity"/>
    <property type="evidence" value="ECO:0007669"/>
    <property type="project" value="InterPro"/>
</dbReference>
<keyword evidence="7 11" id="KW-0472">Membrane</keyword>
<comment type="subcellular location">
    <subcellularLocation>
        <location evidence="1">Cell membrane</location>
        <topology evidence="1">Multi-pass membrane protein</topology>
    </subcellularLocation>
</comment>
<dbReference type="PROSITE" id="PS50929">
    <property type="entry name" value="ABC_TM1F"/>
    <property type="match status" value="1"/>
</dbReference>
<evidence type="ECO:0000313" key="15">
    <source>
        <dbReference type="Proteomes" id="UP000185596"/>
    </source>
</evidence>
<dbReference type="SUPFAM" id="SSF52540">
    <property type="entry name" value="P-loop containing nucleoside triphosphate hydrolases"/>
    <property type="match status" value="1"/>
</dbReference>
<dbReference type="CDD" id="cd18547">
    <property type="entry name" value="ABC_6TM_Tm288_like"/>
    <property type="match status" value="1"/>
</dbReference>
<accession>A0A1Q8CS56</accession>
<dbReference type="SMART" id="SM00382">
    <property type="entry name" value="AAA"/>
    <property type="match status" value="1"/>
</dbReference>
<dbReference type="GO" id="GO:0090374">
    <property type="term" value="P:oligopeptide export from mitochondrion"/>
    <property type="evidence" value="ECO:0007669"/>
    <property type="project" value="TreeGrafter"/>
</dbReference>
<proteinExistence type="inferred from homology"/>
<dbReference type="SUPFAM" id="SSF90123">
    <property type="entry name" value="ABC transporter transmembrane region"/>
    <property type="match status" value="1"/>
</dbReference>
<protein>
    <recommendedName>
        <fullName evidence="10">Fatty acid ABC transporter ATP-binding/permease protein</fullName>
    </recommendedName>
</protein>
<keyword evidence="6 11" id="KW-1133">Transmembrane helix</keyword>
<dbReference type="InterPro" id="IPR003439">
    <property type="entry name" value="ABC_transporter-like_ATP-bd"/>
</dbReference>
<feature type="transmembrane region" description="Helical" evidence="11">
    <location>
        <begin position="215"/>
        <end position="232"/>
    </location>
</feature>
<dbReference type="EMBL" id="MSIE01000019">
    <property type="protein sequence ID" value="OLF17188.1"/>
    <property type="molecule type" value="Genomic_DNA"/>
</dbReference>
<evidence type="ECO:0000256" key="2">
    <source>
        <dbReference type="ARBA" id="ARBA00022448"/>
    </source>
</evidence>
<dbReference type="AlphaFoldDB" id="A0A1Q8CS56"/>
<feature type="domain" description="ABC transmembrane type-1" evidence="13">
    <location>
        <begin position="33"/>
        <end position="356"/>
    </location>
</feature>
<evidence type="ECO:0000313" key="14">
    <source>
        <dbReference type="EMBL" id="OLF17188.1"/>
    </source>
</evidence>
<gene>
    <name evidence="14" type="ORF">BU204_12380</name>
</gene>
<dbReference type="InterPro" id="IPR017871">
    <property type="entry name" value="ABC_transporter-like_CS"/>
</dbReference>
<feature type="transmembrane region" description="Helical" evidence="11">
    <location>
        <begin position="29"/>
        <end position="53"/>
    </location>
</feature>
<evidence type="ECO:0000256" key="8">
    <source>
        <dbReference type="ARBA" id="ARBA00055053"/>
    </source>
</evidence>
<dbReference type="Gene3D" id="1.20.1560.10">
    <property type="entry name" value="ABC transporter type 1, transmembrane domain"/>
    <property type="match status" value="1"/>
</dbReference>
<keyword evidence="15" id="KW-1185">Reference proteome</keyword>
<dbReference type="PROSITE" id="PS00211">
    <property type="entry name" value="ABC_TRANSPORTER_1"/>
    <property type="match status" value="1"/>
</dbReference>
<dbReference type="Pfam" id="PF00664">
    <property type="entry name" value="ABC_membrane"/>
    <property type="match status" value="1"/>
</dbReference>
<evidence type="ECO:0000256" key="7">
    <source>
        <dbReference type="ARBA" id="ARBA00023136"/>
    </source>
</evidence>
<dbReference type="Gene3D" id="3.40.50.300">
    <property type="entry name" value="P-loop containing nucleotide triphosphate hydrolases"/>
    <property type="match status" value="1"/>
</dbReference>
<dbReference type="Pfam" id="PF00005">
    <property type="entry name" value="ABC_tran"/>
    <property type="match status" value="1"/>
</dbReference>
<keyword evidence="4" id="KW-0547">Nucleotide-binding</keyword>
<dbReference type="FunFam" id="3.40.50.300:FF:000287">
    <property type="entry name" value="Multidrug ABC transporter ATP-binding protein"/>
    <property type="match status" value="1"/>
</dbReference>
<dbReference type="InterPro" id="IPR036640">
    <property type="entry name" value="ABC1_TM_sf"/>
</dbReference>
<comment type="similarity">
    <text evidence="9">Belongs to the ABC transporter superfamily. Lipid exporter (TC 3.A.1.106) family.</text>
</comment>
<evidence type="ECO:0000256" key="3">
    <source>
        <dbReference type="ARBA" id="ARBA00022692"/>
    </source>
</evidence>
<feature type="transmembrane region" description="Helical" evidence="11">
    <location>
        <begin position="300"/>
        <end position="321"/>
    </location>
</feature>
<dbReference type="PANTHER" id="PTHR43394">
    <property type="entry name" value="ATP-DEPENDENT PERMEASE MDL1, MITOCHONDRIAL"/>
    <property type="match status" value="1"/>
</dbReference>
<comment type="caution">
    <text evidence="14">The sequence shown here is derived from an EMBL/GenBank/DDBJ whole genome shotgun (WGS) entry which is preliminary data.</text>
</comment>
<name>A0A1Q8CS56_9PSEU</name>
<dbReference type="InterPro" id="IPR027417">
    <property type="entry name" value="P-loop_NTPase"/>
</dbReference>
<dbReference type="GO" id="GO:0005524">
    <property type="term" value="F:ATP binding"/>
    <property type="evidence" value="ECO:0007669"/>
    <property type="project" value="UniProtKB-KW"/>
</dbReference>
<dbReference type="RefSeq" id="WP_075125787.1">
    <property type="nucleotide sequence ID" value="NZ_MSIE01000019.1"/>
</dbReference>
<dbReference type="PANTHER" id="PTHR43394:SF7">
    <property type="entry name" value="ABC TRANSPORTER B FAMILY MEMBER 28"/>
    <property type="match status" value="1"/>
</dbReference>
<feature type="transmembrane region" description="Helical" evidence="11">
    <location>
        <begin position="109"/>
        <end position="130"/>
    </location>
</feature>
<evidence type="ECO:0000256" key="4">
    <source>
        <dbReference type="ARBA" id="ARBA00022741"/>
    </source>
</evidence>
<dbReference type="GO" id="GO:0005886">
    <property type="term" value="C:plasma membrane"/>
    <property type="evidence" value="ECO:0007669"/>
    <property type="project" value="UniProtKB-SubCell"/>
</dbReference>
<evidence type="ECO:0000259" key="12">
    <source>
        <dbReference type="PROSITE" id="PS50893"/>
    </source>
</evidence>
<dbReference type="InterPro" id="IPR011527">
    <property type="entry name" value="ABC1_TM_dom"/>
</dbReference>
<keyword evidence="2" id="KW-0813">Transport</keyword>
<dbReference type="Proteomes" id="UP000185596">
    <property type="component" value="Unassembled WGS sequence"/>
</dbReference>
<dbReference type="PROSITE" id="PS50893">
    <property type="entry name" value="ABC_TRANSPORTER_2"/>
    <property type="match status" value="1"/>
</dbReference>
<feature type="domain" description="ABC transporter" evidence="12">
    <location>
        <begin position="390"/>
        <end position="623"/>
    </location>
</feature>
<dbReference type="InterPro" id="IPR039421">
    <property type="entry name" value="Type_1_exporter"/>
</dbReference>
<organism evidence="14 15">
    <name type="scientific">Actinophytocola xanthii</name>
    <dbReference type="NCBI Taxonomy" id="1912961"/>
    <lineage>
        <taxon>Bacteria</taxon>
        <taxon>Bacillati</taxon>
        <taxon>Actinomycetota</taxon>
        <taxon>Actinomycetes</taxon>
        <taxon>Pseudonocardiales</taxon>
        <taxon>Pseudonocardiaceae</taxon>
    </lineage>
</organism>
<evidence type="ECO:0000256" key="1">
    <source>
        <dbReference type="ARBA" id="ARBA00004651"/>
    </source>
</evidence>
<evidence type="ECO:0000256" key="10">
    <source>
        <dbReference type="ARBA" id="ARBA00071747"/>
    </source>
</evidence>
<keyword evidence="5 14" id="KW-0067">ATP-binding</keyword>
<keyword evidence="3 11" id="KW-0812">Transmembrane</keyword>
<dbReference type="InterPro" id="IPR003593">
    <property type="entry name" value="AAA+_ATPase"/>
</dbReference>
<sequence length="628" mass="66496">MTAPTTEDRPAVRVRAGRRLLAQLAPYRVHLVAVALTGLVGVLAGTVAAPAVLGRATDVIFAGAVGAGYPPGLTAEEVVEREHAAGNHGVAEVLGTVDLVPGRGVDLAALGRLAAVLLALYAVAFVLSTVQERMAALVVRRVVFDLREAIAAKLTRLPVAYFDSYPRGELQSRLTNDVDNVQQALQKSVGVVFTKVFVIVGVLVMMFVISPLLAVVVLATLPLSGVVGAVIARRAERRYADQWAATGELAGHVEETYAGHQLVTVLGRRRQVVETFDECNERTFDSGLRGQVSSGAMEPAMLLVGNLTYILIAVVGALRVVSGSLSIGAVQAFAQYAGHFGNNAGMLAAVVGELQSGIASARRVYELLDAEEEEPDRPAAERLAPVRGRVVFDRVSFAYTPGVPVLTDVSFTVEPGQTVAVVGPTGAGKTTLANLLLRFHEPESGRILLDDTDIATLPRAEVRRATGLVLQDSWLFAGTIADNIAYGQADATRADVVAAARAARVDQFVRALPEGYDTVLGESAGISAGERQLVTVARAFVADPAILVLDEATSSVDSRSEVLLQRAMRSLRAGRTCFVIAHRLSTIRHADLILLLDGGRIVERGSHEQLVALDGAYARLYASHAPTP</sequence>
<dbReference type="GO" id="GO:0015421">
    <property type="term" value="F:ABC-type oligopeptide transporter activity"/>
    <property type="evidence" value="ECO:0007669"/>
    <property type="project" value="TreeGrafter"/>
</dbReference>
<dbReference type="CDD" id="cd03254">
    <property type="entry name" value="ABCC_Glucan_exporter_like"/>
    <property type="match status" value="1"/>
</dbReference>
<evidence type="ECO:0000256" key="6">
    <source>
        <dbReference type="ARBA" id="ARBA00022989"/>
    </source>
</evidence>
<feature type="transmembrane region" description="Helical" evidence="11">
    <location>
        <begin position="189"/>
        <end position="209"/>
    </location>
</feature>
<evidence type="ECO:0000259" key="13">
    <source>
        <dbReference type="PROSITE" id="PS50929"/>
    </source>
</evidence>
<evidence type="ECO:0000256" key="5">
    <source>
        <dbReference type="ARBA" id="ARBA00022840"/>
    </source>
</evidence>